<dbReference type="Proteomes" id="UP001172778">
    <property type="component" value="Unassembled WGS sequence"/>
</dbReference>
<protein>
    <submittedName>
        <fullName evidence="7">Metallophosphoesterase</fullName>
    </submittedName>
</protein>
<dbReference type="InterPro" id="IPR050884">
    <property type="entry name" value="CNP_phosphodiesterase-III"/>
</dbReference>
<dbReference type="SUPFAM" id="SSF56300">
    <property type="entry name" value="Metallo-dependent phosphatases"/>
    <property type="match status" value="1"/>
</dbReference>
<keyword evidence="2" id="KW-0378">Hydrolase</keyword>
<dbReference type="InterPro" id="IPR004843">
    <property type="entry name" value="Calcineurin-like_PHP"/>
</dbReference>
<evidence type="ECO:0000313" key="8">
    <source>
        <dbReference type="Proteomes" id="UP001172778"/>
    </source>
</evidence>
<name>A0ABT7E1N6_9NEIS</name>
<evidence type="ECO:0000256" key="3">
    <source>
        <dbReference type="ARBA" id="ARBA00023004"/>
    </source>
</evidence>
<reference evidence="7" key="1">
    <citation type="submission" date="2023-03" db="EMBL/GenBank/DDBJ databases">
        <title>Chitinimonas shenzhenensis gen. nov., sp. nov., a novel member of family Burkholderiaceae isolated from activated sludge collected in Shen Zhen, China.</title>
        <authorList>
            <person name="Wang X."/>
        </authorList>
    </citation>
    <scope>NUCLEOTIDE SEQUENCE</scope>
    <source>
        <strain evidence="7">DQS-5</strain>
    </source>
</reference>
<gene>
    <name evidence="7" type="ORF">PZA18_19470</name>
</gene>
<comment type="similarity">
    <text evidence="4">Belongs to the cyclic nucleotide phosphodiesterase class-III family.</text>
</comment>
<organism evidence="7 8">
    <name type="scientific">Parachitinimonas caeni</name>
    <dbReference type="NCBI Taxonomy" id="3031301"/>
    <lineage>
        <taxon>Bacteria</taxon>
        <taxon>Pseudomonadati</taxon>
        <taxon>Pseudomonadota</taxon>
        <taxon>Betaproteobacteria</taxon>
        <taxon>Neisseriales</taxon>
        <taxon>Chitinibacteraceae</taxon>
        <taxon>Parachitinimonas</taxon>
    </lineage>
</organism>
<evidence type="ECO:0000256" key="1">
    <source>
        <dbReference type="ARBA" id="ARBA00022723"/>
    </source>
</evidence>
<evidence type="ECO:0000259" key="6">
    <source>
        <dbReference type="Pfam" id="PF19976"/>
    </source>
</evidence>
<dbReference type="PANTHER" id="PTHR42988">
    <property type="entry name" value="PHOSPHOHYDROLASE"/>
    <property type="match status" value="1"/>
</dbReference>
<proteinExistence type="inferred from homology"/>
<sequence>MGENLLILHLSDIHFRKNEFKTTQDPNYHLRNELILDAREQCLKLGSPHAVIISGDIAFAGEEEEFNFATEWLTKLCNACGCNTDSIFVVPGNHDVVRSVADANVVKMVHDQIKKSNNPRKEIDRQLADPDARTYLYKSLVNYNNFASKYQCALSPPDNTRAIRTLTLNDGSLLRLWGVNTTFVSSSADKQGDLFVDTATLQIPREDGVINLVVGHHDLSWIRQQRELADHLSHVAPIQMFGHVHTNRITMERDFIRLIASAAIPEREEAGWEPGYNLIHISVEGQSTNRKLNIHTHVRVWQTAPSGFRAKMDKEDPIFKHSIALPDWNPPQLPMAHSDGPIQLAQEPEVTLDEKLDDPLALRNLIYRFSRLSFSTKTIIAKQLGLLENDELRLPTKEQFRHVASRARERGLLDKLKDAVAAAELNK</sequence>
<keyword evidence="3" id="KW-0408">Iron</keyword>
<dbReference type="RefSeq" id="WP_284102548.1">
    <property type="nucleotide sequence ID" value="NZ_JARRAF010000034.1"/>
</dbReference>
<comment type="caution">
    <text evidence="7">The sequence shown here is derived from an EMBL/GenBank/DDBJ whole genome shotgun (WGS) entry which is preliminary data.</text>
</comment>
<evidence type="ECO:0000313" key="7">
    <source>
        <dbReference type="EMBL" id="MDK2126228.1"/>
    </source>
</evidence>
<accession>A0ABT7E1N6</accession>
<dbReference type="Pfam" id="PF00149">
    <property type="entry name" value="Metallophos"/>
    <property type="match status" value="1"/>
</dbReference>
<keyword evidence="1" id="KW-0479">Metal-binding</keyword>
<evidence type="ECO:0000256" key="4">
    <source>
        <dbReference type="ARBA" id="ARBA00025742"/>
    </source>
</evidence>
<dbReference type="InterPro" id="IPR045533">
    <property type="entry name" value="GAAD"/>
</dbReference>
<evidence type="ECO:0000259" key="5">
    <source>
        <dbReference type="Pfam" id="PF00149"/>
    </source>
</evidence>
<evidence type="ECO:0000256" key="2">
    <source>
        <dbReference type="ARBA" id="ARBA00022801"/>
    </source>
</evidence>
<dbReference type="PANTHER" id="PTHR42988:SF2">
    <property type="entry name" value="CYCLIC NUCLEOTIDE PHOSPHODIESTERASE CBUA0032-RELATED"/>
    <property type="match status" value="1"/>
</dbReference>
<dbReference type="Gene3D" id="3.60.21.10">
    <property type="match status" value="1"/>
</dbReference>
<dbReference type="EMBL" id="JARRAF010000034">
    <property type="protein sequence ID" value="MDK2126228.1"/>
    <property type="molecule type" value="Genomic_DNA"/>
</dbReference>
<feature type="domain" description="Calcineurin-like phosphoesterase" evidence="5">
    <location>
        <begin position="7"/>
        <end position="246"/>
    </location>
</feature>
<keyword evidence="8" id="KW-1185">Reference proteome</keyword>
<feature type="domain" description="GTPase-associated adaptor" evidence="6">
    <location>
        <begin position="362"/>
        <end position="420"/>
    </location>
</feature>
<dbReference type="InterPro" id="IPR029052">
    <property type="entry name" value="Metallo-depent_PP-like"/>
</dbReference>
<dbReference type="Pfam" id="PF19976">
    <property type="entry name" value="GAAD"/>
    <property type="match status" value="1"/>
</dbReference>